<feature type="transmembrane region" description="Helical" evidence="3">
    <location>
        <begin position="73"/>
        <end position="94"/>
    </location>
</feature>
<evidence type="ECO:0000256" key="1">
    <source>
        <dbReference type="ARBA" id="ARBA00004141"/>
    </source>
</evidence>
<dbReference type="PANTHER" id="PTHR11360:SF315">
    <property type="entry name" value="TRANSPORTER MCH2-RELATED"/>
    <property type="match status" value="1"/>
</dbReference>
<comment type="caution">
    <text evidence="5">The sequence shown here is derived from an EMBL/GenBank/DDBJ whole genome shotgun (WGS) entry which is preliminary data.</text>
</comment>
<feature type="transmembrane region" description="Helical" evidence="3">
    <location>
        <begin position="270"/>
        <end position="296"/>
    </location>
</feature>
<feature type="transmembrane region" description="Helical" evidence="3">
    <location>
        <begin position="180"/>
        <end position="201"/>
    </location>
</feature>
<gene>
    <name evidence="5" type="ORF">FB192DRAFT_1373300</name>
</gene>
<feature type="transmembrane region" description="Helical" evidence="3">
    <location>
        <begin position="12"/>
        <end position="30"/>
    </location>
</feature>
<dbReference type="Gene3D" id="1.20.1250.20">
    <property type="entry name" value="MFS general substrate transporter like domains"/>
    <property type="match status" value="1"/>
</dbReference>
<reference evidence="5 6" key="1">
    <citation type="submission" date="2019-09" db="EMBL/GenBank/DDBJ databases">
        <authorList>
            <consortium name="DOE Joint Genome Institute"/>
            <person name="Mondo S.J."/>
            <person name="Navarro-Mendoza M.I."/>
            <person name="Perez-Arques C."/>
            <person name="Panchal S."/>
            <person name="Nicolas F.E."/>
            <person name="Ganguly P."/>
            <person name="Pangilinan J."/>
            <person name="Grigoriev I."/>
            <person name="Heitman J."/>
            <person name="Sanya K."/>
            <person name="Garre V."/>
        </authorList>
    </citation>
    <scope>NUCLEOTIDE SEQUENCE [LARGE SCALE GENOMIC DNA]</scope>
    <source>
        <strain evidence="5 6">MU402</strain>
    </source>
</reference>
<feature type="transmembrane region" description="Helical" evidence="3">
    <location>
        <begin position="308"/>
        <end position="325"/>
    </location>
</feature>
<dbReference type="InterPro" id="IPR020846">
    <property type="entry name" value="MFS_dom"/>
</dbReference>
<dbReference type="Pfam" id="PF07690">
    <property type="entry name" value="MFS_1"/>
    <property type="match status" value="1"/>
</dbReference>
<keyword evidence="3" id="KW-0472">Membrane</keyword>
<protein>
    <submittedName>
        <fullName evidence="5">Major facilitator superfamily domain-containing protein</fullName>
    </submittedName>
</protein>
<feature type="transmembrane region" description="Helical" evidence="3">
    <location>
        <begin position="337"/>
        <end position="357"/>
    </location>
</feature>
<evidence type="ECO:0000256" key="2">
    <source>
        <dbReference type="ARBA" id="ARBA00006727"/>
    </source>
</evidence>
<keyword evidence="3" id="KW-0812">Transmembrane</keyword>
<name>A0A8H4F0J1_MUCCL</name>
<feature type="transmembrane region" description="Helical" evidence="3">
    <location>
        <begin position="128"/>
        <end position="151"/>
    </location>
</feature>
<sequence length="367" mass="39429">MFRDRVANSQFQLSFVGTILEVCVNLMGPLSQIIASRFGSKAVLIIGTILATLGLELASLSTEIWHLYLTQGVMFGAGASFLYVTAMGTAPLWFNKRRGLALGLASGGSGIGGLVLPFIISATNSKLGIAWTFRILGFICLACDIVACIFIKDKNPAKKKKGERSLKAIFQLSVLKDVNFLLWTCGSVIGLMGYFIPYFFVPANATYLGLTSTQGSTLIAIMSAANFVGRILVGFIGDRIGRLNADIIFTFCASLSSLLVWNFASSYGVLVAFSVLFGLFCGSYFAMMTPITAAIVTPAQYPTAVSTLLMFNIIAIFGISIASAIETGAHAEPYLTYKMFTGVTYLVGGIILVILKLRLTKGIFARF</sequence>
<dbReference type="InterPro" id="IPR011701">
    <property type="entry name" value="MFS"/>
</dbReference>
<dbReference type="GO" id="GO:0016020">
    <property type="term" value="C:membrane"/>
    <property type="evidence" value="ECO:0007669"/>
    <property type="project" value="UniProtKB-SubCell"/>
</dbReference>
<evidence type="ECO:0000256" key="3">
    <source>
        <dbReference type="SAM" id="Phobius"/>
    </source>
</evidence>
<feature type="domain" description="Major facilitator superfamily (MFS) profile" evidence="4">
    <location>
        <begin position="1"/>
        <end position="360"/>
    </location>
</feature>
<comment type="subcellular location">
    <subcellularLocation>
        <location evidence="1">Membrane</location>
        <topology evidence="1">Multi-pass membrane protein</topology>
    </subcellularLocation>
</comment>
<dbReference type="PROSITE" id="PS50850">
    <property type="entry name" value="MFS"/>
    <property type="match status" value="1"/>
</dbReference>
<evidence type="ECO:0000313" key="5">
    <source>
        <dbReference type="EMBL" id="KAF1801541.1"/>
    </source>
</evidence>
<dbReference type="InterPro" id="IPR050327">
    <property type="entry name" value="Proton-linked_MCT"/>
</dbReference>
<dbReference type="AlphaFoldDB" id="A0A8H4F0J1"/>
<feature type="transmembrane region" description="Helical" evidence="3">
    <location>
        <begin position="213"/>
        <end position="233"/>
    </location>
</feature>
<dbReference type="EMBL" id="JAAECE010000004">
    <property type="protein sequence ID" value="KAF1801541.1"/>
    <property type="molecule type" value="Genomic_DNA"/>
</dbReference>
<dbReference type="Proteomes" id="UP000469890">
    <property type="component" value="Unassembled WGS sequence"/>
</dbReference>
<dbReference type="PANTHER" id="PTHR11360">
    <property type="entry name" value="MONOCARBOXYLATE TRANSPORTER"/>
    <property type="match status" value="1"/>
</dbReference>
<dbReference type="InterPro" id="IPR036259">
    <property type="entry name" value="MFS_trans_sf"/>
</dbReference>
<accession>A0A8H4F0J1</accession>
<dbReference type="GO" id="GO:0022857">
    <property type="term" value="F:transmembrane transporter activity"/>
    <property type="evidence" value="ECO:0007669"/>
    <property type="project" value="InterPro"/>
</dbReference>
<feature type="transmembrane region" description="Helical" evidence="3">
    <location>
        <begin position="245"/>
        <end position="264"/>
    </location>
</feature>
<comment type="similarity">
    <text evidence="2">Belongs to the major facilitator superfamily. Monocarboxylate porter (TC 2.A.1.13) family.</text>
</comment>
<proteinExistence type="inferred from homology"/>
<keyword evidence="3" id="KW-1133">Transmembrane helix</keyword>
<dbReference type="SUPFAM" id="SSF103473">
    <property type="entry name" value="MFS general substrate transporter"/>
    <property type="match status" value="1"/>
</dbReference>
<evidence type="ECO:0000259" key="4">
    <source>
        <dbReference type="PROSITE" id="PS50850"/>
    </source>
</evidence>
<evidence type="ECO:0000313" key="6">
    <source>
        <dbReference type="Proteomes" id="UP000469890"/>
    </source>
</evidence>
<feature type="transmembrane region" description="Helical" evidence="3">
    <location>
        <begin position="101"/>
        <end position="122"/>
    </location>
</feature>
<organism evidence="5 6">
    <name type="scientific">Mucor circinelloides f. lusitanicus</name>
    <name type="common">Mucor racemosus var. lusitanicus</name>
    <dbReference type="NCBI Taxonomy" id="29924"/>
    <lineage>
        <taxon>Eukaryota</taxon>
        <taxon>Fungi</taxon>
        <taxon>Fungi incertae sedis</taxon>
        <taxon>Mucoromycota</taxon>
        <taxon>Mucoromycotina</taxon>
        <taxon>Mucoromycetes</taxon>
        <taxon>Mucorales</taxon>
        <taxon>Mucorineae</taxon>
        <taxon>Mucoraceae</taxon>
        <taxon>Mucor</taxon>
    </lineage>
</organism>